<keyword evidence="5" id="KW-0067">ATP-binding</keyword>
<reference evidence="7" key="1">
    <citation type="journal article" date="2020" name="Stud. Mycol.">
        <title>101 Dothideomycetes genomes: a test case for predicting lifestyles and emergence of pathogens.</title>
        <authorList>
            <person name="Haridas S."/>
            <person name="Albert R."/>
            <person name="Binder M."/>
            <person name="Bloem J."/>
            <person name="Labutti K."/>
            <person name="Salamov A."/>
            <person name="Andreopoulos B."/>
            <person name="Baker S."/>
            <person name="Barry K."/>
            <person name="Bills G."/>
            <person name="Bluhm B."/>
            <person name="Cannon C."/>
            <person name="Castanera R."/>
            <person name="Culley D."/>
            <person name="Daum C."/>
            <person name="Ezra D."/>
            <person name="Gonzalez J."/>
            <person name="Henrissat B."/>
            <person name="Kuo A."/>
            <person name="Liang C."/>
            <person name="Lipzen A."/>
            <person name="Lutzoni F."/>
            <person name="Magnuson J."/>
            <person name="Mondo S."/>
            <person name="Nolan M."/>
            <person name="Ohm R."/>
            <person name="Pangilinan J."/>
            <person name="Park H.-J."/>
            <person name="Ramirez L."/>
            <person name="Alfaro M."/>
            <person name="Sun H."/>
            <person name="Tritt A."/>
            <person name="Yoshinaga Y."/>
            <person name="Zwiers L.-H."/>
            <person name="Turgeon B."/>
            <person name="Goodwin S."/>
            <person name="Spatafora J."/>
            <person name="Crous P."/>
            <person name="Grigoriev I."/>
        </authorList>
    </citation>
    <scope>NUCLEOTIDE SEQUENCE</scope>
    <source>
        <strain evidence="7">CBS 379.55</strain>
    </source>
</reference>
<evidence type="ECO:0000313" key="8">
    <source>
        <dbReference type="Proteomes" id="UP000800097"/>
    </source>
</evidence>
<dbReference type="EC" id="2.7.11.1" evidence="1"/>
<keyword evidence="8" id="KW-1185">Reference proteome</keyword>
<keyword evidence="4 7" id="KW-0418">Kinase</keyword>
<dbReference type="InterPro" id="IPR050660">
    <property type="entry name" value="NEK_Ser/Thr_kinase"/>
</dbReference>
<dbReference type="InterPro" id="IPR011009">
    <property type="entry name" value="Kinase-like_dom_sf"/>
</dbReference>
<gene>
    <name evidence="7" type="ORF">EI97DRAFT_433343</name>
</gene>
<dbReference type="Pfam" id="PF00069">
    <property type="entry name" value="Pkinase"/>
    <property type="match status" value="1"/>
</dbReference>
<evidence type="ECO:0000256" key="2">
    <source>
        <dbReference type="ARBA" id="ARBA00022679"/>
    </source>
</evidence>
<dbReference type="Proteomes" id="UP000800097">
    <property type="component" value="Unassembled WGS sequence"/>
</dbReference>
<dbReference type="AlphaFoldDB" id="A0A6A6JIN2"/>
<dbReference type="RefSeq" id="XP_033654049.1">
    <property type="nucleotide sequence ID" value="XM_033798371.1"/>
</dbReference>
<evidence type="ECO:0000256" key="3">
    <source>
        <dbReference type="ARBA" id="ARBA00022741"/>
    </source>
</evidence>
<proteinExistence type="predicted"/>
<evidence type="ECO:0000256" key="5">
    <source>
        <dbReference type="ARBA" id="ARBA00022840"/>
    </source>
</evidence>
<dbReference type="GO" id="GO:0005524">
    <property type="term" value="F:ATP binding"/>
    <property type="evidence" value="ECO:0007669"/>
    <property type="project" value="UniProtKB-KW"/>
</dbReference>
<dbReference type="Gene3D" id="1.10.510.10">
    <property type="entry name" value="Transferase(Phosphotransferase) domain 1"/>
    <property type="match status" value="1"/>
</dbReference>
<dbReference type="SUPFAM" id="SSF56112">
    <property type="entry name" value="Protein kinase-like (PK-like)"/>
    <property type="match status" value="1"/>
</dbReference>
<dbReference type="GO" id="GO:0004674">
    <property type="term" value="F:protein serine/threonine kinase activity"/>
    <property type="evidence" value="ECO:0007669"/>
    <property type="project" value="UniProtKB-EC"/>
</dbReference>
<dbReference type="PANTHER" id="PTHR43671:SF13">
    <property type="entry name" value="SERINE_THREONINE-PROTEIN KINASE NEK2"/>
    <property type="match status" value="1"/>
</dbReference>
<accession>A0A6A6JIN2</accession>
<dbReference type="GeneID" id="54551546"/>
<keyword evidence="2" id="KW-0808">Transferase</keyword>
<feature type="domain" description="Protein kinase" evidence="6">
    <location>
        <begin position="1"/>
        <end position="214"/>
    </location>
</feature>
<dbReference type="PROSITE" id="PS50011">
    <property type="entry name" value="PROTEIN_KINASE_DOM"/>
    <property type="match status" value="1"/>
</dbReference>
<organism evidence="7 8">
    <name type="scientific">Westerdykella ornata</name>
    <dbReference type="NCBI Taxonomy" id="318751"/>
    <lineage>
        <taxon>Eukaryota</taxon>
        <taxon>Fungi</taxon>
        <taxon>Dikarya</taxon>
        <taxon>Ascomycota</taxon>
        <taxon>Pezizomycotina</taxon>
        <taxon>Dothideomycetes</taxon>
        <taxon>Pleosporomycetidae</taxon>
        <taxon>Pleosporales</taxon>
        <taxon>Sporormiaceae</taxon>
        <taxon>Westerdykella</taxon>
    </lineage>
</organism>
<evidence type="ECO:0000256" key="4">
    <source>
        <dbReference type="ARBA" id="ARBA00022777"/>
    </source>
</evidence>
<dbReference type="EMBL" id="ML986493">
    <property type="protein sequence ID" value="KAF2276510.1"/>
    <property type="molecule type" value="Genomic_DNA"/>
</dbReference>
<protein>
    <recommendedName>
        <fullName evidence="1">non-specific serine/threonine protein kinase</fullName>
        <ecNumber evidence="1">2.7.11.1</ecNumber>
    </recommendedName>
</protein>
<name>A0A6A6JIN2_WESOR</name>
<evidence type="ECO:0000259" key="6">
    <source>
        <dbReference type="PROSITE" id="PS50011"/>
    </source>
</evidence>
<sequence length="214" mass="23956">MSGRADTAELILEYCPWRSLSYVARLTYSSGQFCIVHNETCLLSIFVQLSAALAFLHEGMGRPTDWNRKPPGNGHWRCMVHRAIHPSNILVKHLGDRADRGDILVKLGDFGNAAFFLENPNLQPEALGYPICWPPEMRNPAYIWTSAPYGPPADIWAIGAVIHQLVHGKYPIESVPDIIRRLDQNGPMSRYWHIVGLLGRSGGVIFTARSLRKG</sequence>
<evidence type="ECO:0000256" key="1">
    <source>
        <dbReference type="ARBA" id="ARBA00012513"/>
    </source>
</evidence>
<dbReference type="OrthoDB" id="310217at2759"/>
<evidence type="ECO:0000313" key="7">
    <source>
        <dbReference type="EMBL" id="KAF2276510.1"/>
    </source>
</evidence>
<dbReference type="InterPro" id="IPR000719">
    <property type="entry name" value="Prot_kinase_dom"/>
</dbReference>
<keyword evidence="3" id="KW-0547">Nucleotide-binding</keyword>
<dbReference type="PANTHER" id="PTHR43671">
    <property type="entry name" value="SERINE/THREONINE-PROTEIN KINASE NEK"/>
    <property type="match status" value="1"/>
</dbReference>